<dbReference type="Gene3D" id="1.20.1280.170">
    <property type="entry name" value="Exocyst complex component Exo70"/>
    <property type="match status" value="1"/>
</dbReference>
<reference evidence="9" key="1">
    <citation type="submission" date="2020-06" db="EMBL/GenBank/DDBJ databases">
        <authorList>
            <person name="Ji K."/>
            <person name="Li J."/>
        </authorList>
    </citation>
    <scope>NUCLEOTIDE SEQUENCE</scope>
    <source>
        <strain evidence="9">JKM2019</strain>
        <tissue evidence="9">Whole body</tissue>
    </source>
</reference>
<dbReference type="InterPro" id="IPR016159">
    <property type="entry name" value="Cullin_repeat-like_dom_sf"/>
</dbReference>
<keyword evidence="3 5" id="KW-0268">Exocytosis</keyword>
<name>A0A9D4NWG9_DERFA</name>
<sequence length="861" mass="99140">MYPQRILMQMFIIITFVLTFIWTDPIIENNPDNNDMASSIKKSNQIVFMDTTNTIDTNNQQLSPLPSSSASSINIVTKPTTTSISMENMDHSNIMDQQQPQPQQQQTIKDDRRKLANATNSLARLKSLLTSSTDNCMKMVETLTQFDDRLLKLEETVQPVYKQTGNLQRQQENINSSLKRLDYVIKFYTVAGEVEPNIINGPGSSSMYGEYISDLNRLTDAVRYFERNNRESPELMNCGSLLEKGGQIIQKEFRQNMSRHSEEIKKVDIILDMIKSNGPIIQKQQQPQQQSSNDDQLLEKNQSSSLTTSPQQEPDLYKVFKLSDRRNGGGGGIGNPEKILQDLKLLAEWLCYNRNQDFLLLYSRLRSDVLSKSLKNLRSYLKSSTLGSMIKTLGAHLSPLLGGRKNLHLMKRIDISTSTTSSSSSMDKDNLLDINITEPEIFAYVLTVTGLLKLMQLELSLIERIIPVEHQKTIFSRVILSSLESVYNEGEQLSTRVKRSVQKQDFSSALFLLPVLRYHAYMRHSFDLLLDGCDPQVSNRLHSLVVTLQTTISKTLEEFIEYIKCDQHHHRVPKDGTVHELTSNVMLFLVHLQSYLDILSRVVTVTDIQSLELSGDKNRIAFAQYIWRVLSAMGLSLRKRSESYHNDQALQSLFLLNNTFYILKTLTTSSLLSIVSLYRSNIRDDYQIQIREFKMEYYKCWNKVVHYIDEINNPTILSPQRTGTMSSSSSYSTLSNSHSSSYSLSGISSSTISGHHHHHHHTQPMMMIRLKDKDRQIIKDKFAGFNKEFEQVIQSHRSYAIPDRDLREEIKKELIQWLNRIYFQFYERYVAVEFTKNVHKYIKYTPDHVSQSISLLFDELA</sequence>
<evidence type="ECO:0000256" key="7">
    <source>
        <dbReference type="SAM" id="SignalP"/>
    </source>
</evidence>
<dbReference type="EMBL" id="SDOV01000007">
    <property type="protein sequence ID" value="KAH7639989.1"/>
    <property type="molecule type" value="Genomic_DNA"/>
</dbReference>
<comment type="similarity">
    <text evidence="1 5">Belongs to the EXO70 family.</text>
</comment>
<dbReference type="InterPro" id="IPR004140">
    <property type="entry name" value="Exo70"/>
</dbReference>
<keyword evidence="5" id="KW-0653">Protein transport</keyword>
<evidence type="ECO:0000256" key="5">
    <source>
        <dbReference type="RuleBase" id="RU365026"/>
    </source>
</evidence>
<organism evidence="9">
    <name type="scientific">Dermatophagoides farinae</name>
    <name type="common">American house dust mite</name>
    <dbReference type="NCBI Taxonomy" id="6954"/>
    <lineage>
        <taxon>Eukaryota</taxon>
        <taxon>Metazoa</taxon>
        <taxon>Ecdysozoa</taxon>
        <taxon>Arthropoda</taxon>
        <taxon>Chelicerata</taxon>
        <taxon>Arachnida</taxon>
        <taxon>Acari</taxon>
        <taxon>Acariformes</taxon>
        <taxon>Sarcoptiformes</taxon>
        <taxon>Astigmata</taxon>
        <taxon>Psoroptidia</taxon>
        <taxon>Analgoidea</taxon>
        <taxon>Pyroglyphidae</taxon>
        <taxon>Dermatophagoidinae</taxon>
        <taxon>Dermatophagoides</taxon>
    </lineage>
</organism>
<feature type="domain" description="Exocyst complex subunit Exo70 C-terminal" evidence="8">
    <location>
        <begin position="449"/>
        <end position="854"/>
    </location>
</feature>
<feature type="chain" id="PRO_5038604733" description="Exocyst complex component 7" evidence="7">
    <location>
        <begin position="24"/>
        <end position="861"/>
    </location>
</feature>
<evidence type="ECO:0000256" key="3">
    <source>
        <dbReference type="ARBA" id="ARBA00022483"/>
    </source>
</evidence>
<feature type="signal peptide" evidence="7">
    <location>
        <begin position="1"/>
        <end position="23"/>
    </location>
</feature>
<dbReference type="GO" id="GO:0000145">
    <property type="term" value="C:exocyst"/>
    <property type="evidence" value="ECO:0007669"/>
    <property type="project" value="InterPro"/>
</dbReference>
<evidence type="ECO:0000256" key="4">
    <source>
        <dbReference type="ARBA" id="ARBA00026169"/>
    </source>
</evidence>
<comment type="caution">
    <text evidence="9">The sequence shown here is derived from an EMBL/GenBank/DDBJ whole genome shotgun (WGS) entry which is preliminary data.</text>
</comment>
<feature type="compositionally biased region" description="Polar residues" evidence="6">
    <location>
        <begin position="299"/>
        <end position="312"/>
    </location>
</feature>
<dbReference type="GO" id="GO:0015031">
    <property type="term" value="P:protein transport"/>
    <property type="evidence" value="ECO:0007669"/>
    <property type="project" value="UniProtKB-KW"/>
</dbReference>
<gene>
    <name evidence="9" type="ORF">HUG17_4022</name>
</gene>
<evidence type="ECO:0000256" key="2">
    <source>
        <dbReference type="ARBA" id="ARBA00022448"/>
    </source>
</evidence>
<dbReference type="GO" id="GO:0006887">
    <property type="term" value="P:exocytosis"/>
    <property type="evidence" value="ECO:0007669"/>
    <property type="project" value="UniProtKB-KW"/>
</dbReference>
<dbReference type="Pfam" id="PF03081">
    <property type="entry name" value="Exo70_C"/>
    <property type="match status" value="1"/>
</dbReference>
<dbReference type="GO" id="GO:0005546">
    <property type="term" value="F:phosphatidylinositol-4,5-bisphosphate binding"/>
    <property type="evidence" value="ECO:0007669"/>
    <property type="project" value="InterPro"/>
</dbReference>
<reference evidence="9" key="2">
    <citation type="journal article" date="2021" name="World Allergy Organ. J.">
        <title>Chromosome-level assembly of Dermatophagoides farinae genome and transcriptome reveals two novel allergens Der f 37 and Der f 39.</title>
        <authorList>
            <person name="Chen J."/>
            <person name="Cai Z."/>
            <person name="Fan D."/>
            <person name="Hu J."/>
            <person name="Hou Y."/>
            <person name="He Y."/>
            <person name="Zhang Z."/>
            <person name="Zhao Z."/>
            <person name="Gao P."/>
            <person name="Hu W."/>
            <person name="Sun J."/>
            <person name="Li J."/>
            <person name="Ji K."/>
        </authorList>
    </citation>
    <scope>NUCLEOTIDE SEQUENCE</scope>
    <source>
        <strain evidence="9">JKM2019</strain>
    </source>
</reference>
<dbReference type="PANTHER" id="PTHR12542:SF41">
    <property type="entry name" value="EXOCYST COMPLEX COMPONENT 7"/>
    <property type="match status" value="1"/>
</dbReference>
<dbReference type="Proteomes" id="UP000828236">
    <property type="component" value="Unassembled WGS sequence"/>
</dbReference>
<evidence type="ECO:0000259" key="8">
    <source>
        <dbReference type="Pfam" id="PF03081"/>
    </source>
</evidence>
<proteinExistence type="inferred from homology"/>
<feature type="compositionally biased region" description="Low complexity" evidence="6">
    <location>
        <begin position="281"/>
        <end position="295"/>
    </location>
</feature>
<evidence type="ECO:0000256" key="6">
    <source>
        <dbReference type="SAM" id="MobiDB-lite"/>
    </source>
</evidence>
<dbReference type="AlphaFoldDB" id="A0A9D4NWG9"/>
<protein>
    <recommendedName>
        <fullName evidence="4 5">Exocyst complex component 7</fullName>
    </recommendedName>
    <alternativeName>
        <fullName evidence="5">Exocyst complex component Exo70</fullName>
    </alternativeName>
</protein>
<accession>A0A9D4NWG9</accession>
<evidence type="ECO:0000313" key="9">
    <source>
        <dbReference type="EMBL" id="KAH7639989.1"/>
    </source>
</evidence>
<keyword evidence="7" id="KW-0732">Signal</keyword>
<comment type="function">
    <text evidence="5">Component of the exocyst complex involved in the docking of exocytic vesicles with fusion sites on the plasma membrane.</text>
</comment>
<dbReference type="InterPro" id="IPR046364">
    <property type="entry name" value="Exo70_C"/>
</dbReference>
<dbReference type="SUPFAM" id="SSF74788">
    <property type="entry name" value="Cullin repeat-like"/>
    <property type="match status" value="1"/>
</dbReference>
<dbReference type="PANTHER" id="PTHR12542">
    <property type="entry name" value="EXOCYST COMPLEX PROTEIN EXO70"/>
    <property type="match status" value="1"/>
</dbReference>
<keyword evidence="2 5" id="KW-0813">Transport</keyword>
<evidence type="ECO:0000256" key="1">
    <source>
        <dbReference type="ARBA" id="ARBA00006756"/>
    </source>
</evidence>
<feature type="region of interest" description="Disordered" evidence="6">
    <location>
        <begin position="281"/>
        <end position="312"/>
    </location>
</feature>